<dbReference type="AlphaFoldDB" id="A0A6B0TX26"/>
<sequence length="82" mass="8893">MPVLPRVALFAVYSAETLAATSRNAATTLVLARHFGRNLYDQPPGLRRPTAAATRFGATSRPLWMLGLYGTLNAPVEYAFSP</sequence>
<dbReference type="EMBL" id="GIFC01002586">
    <property type="protein sequence ID" value="MXU84669.1"/>
    <property type="molecule type" value="Transcribed_RNA"/>
</dbReference>
<accession>A0A6B0TX26</accession>
<proteinExistence type="predicted"/>
<evidence type="ECO:0000313" key="1">
    <source>
        <dbReference type="EMBL" id="MXU84669.1"/>
    </source>
</evidence>
<protein>
    <submittedName>
        <fullName evidence="1">Putative secreted protein</fullName>
    </submittedName>
</protein>
<organism evidence="1">
    <name type="scientific">Ixodes ricinus</name>
    <name type="common">Common tick</name>
    <name type="synonym">Acarus ricinus</name>
    <dbReference type="NCBI Taxonomy" id="34613"/>
    <lineage>
        <taxon>Eukaryota</taxon>
        <taxon>Metazoa</taxon>
        <taxon>Ecdysozoa</taxon>
        <taxon>Arthropoda</taxon>
        <taxon>Chelicerata</taxon>
        <taxon>Arachnida</taxon>
        <taxon>Acari</taxon>
        <taxon>Parasitiformes</taxon>
        <taxon>Ixodida</taxon>
        <taxon>Ixodoidea</taxon>
        <taxon>Ixodidae</taxon>
        <taxon>Ixodinae</taxon>
        <taxon>Ixodes</taxon>
    </lineage>
</organism>
<name>A0A6B0TX26_IXORI</name>
<reference evidence="1" key="1">
    <citation type="submission" date="2019-12" db="EMBL/GenBank/DDBJ databases">
        <title>An insight into the sialome of adult female Ixodes ricinus ticks feeding for 6 days.</title>
        <authorList>
            <person name="Perner J."/>
            <person name="Ribeiro J.M.C."/>
        </authorList>
    </citation>
    <scope>NUCLEOTIDE SEQUENCE</scope>
    <source>
        <strain evidence="1">Semi-engorged</strain>
        <tissue evidence="1">Salivary glands</tissue>
    </source>
</reference>